<dbReference type="OrthoDB" id="763376at2"/>
<dbReference type="EMBL" id="QNUG01000045">
    <property type="protein sequence ID" value="REC67344.1"/>
    <property type="molecule type" value="Genomic_DNA"/>
</dbReference>
<evidence type="ECO:0000313" key="2">
    <source>
        <dbReference type="Proteomes" id="UP000256326"/>
    </source>
</evidence>
<dbReference type="AlphaFoldDB" id="A0A3D9CNP5"/>
<proteinExistence type="predicted"/>
<sequence>MVRKTVAAGVLFLIFACTEQEKRNAKSEVTDTETTTQNDDIANEAREWLMKNITNYFATEELGSLDSFMQKMTTAEYYEYKNDATNVDLEIDGSLTETQFHEKWKNKFDTSKAGIGTGFLISGQDWDKIEFEKCDLISTTEKGFLFDVILKDETFQSKYPSKILVVHLGDGYKIADVIGEH</sequence>
<evidence type="ECO:0008006" key="3">
    <source>
        <dbReference type="Google" id="ProtNLM"/>
    </source>
</evidence>
<accession>A0A3D9CNP5</accession>
<reference evidence="1 2" key="1">
    <citation type="journal article" date="2006" name="Int. J. Syst. Evol. Microbiol.">
        <title>Chryseobacterium hispanicum sp. nov., isolated from the drinking water distribution system of Sevilla, Spain.</title>
        <authorList>
            <person name="Gallego V."/>
            <person name="Garcia M.T."/>
            <person name="Ventosa A."/>
        </authorList>
    </citation>
    <scope>NUCLEOTIDE SEQUENCE [LARGE SCALE GENOMIC DNA]</scope>
    <source>
        <strain evidence="1 2">KCTC 22104</strain>
    </source>
</reference>
<dbReference type="Proteomes" id="UP000256326">
    <property type="component" value="Unassembled WGS sequence"/>
</dbReference>
<dbReference type="RefSeq" id="WP_116036702.1">
    <property type="nucleotide sequence ID" value="NZ_JBHLVV010000014.1"/>
</dbReference>
<evidence type="ECO:0000313" key="1">
    <source>
        <dbReference type="EMBL" id="REC67344.1"/>
    </source>
</evidence>
<keyword evidence="2" id="KW-1185">Reference proteome</keyword>
<protein>
    <recommendedName>
        <fullName evidence="3">DUF3828 domain-containing protein</fullName>
    </recommendedName>
</protein>
<dbReference type="PROSITE" id="PS51257">
    <property type="entry name" value="PROKAR_LIPOPROTEIN"/>
    <property type="match status" value="1"/>
</dbReference>
<gene>
    <name evidence="1" type="ORF">DRF58_15345</name>
</gene>
<comment type="caution">
    <text evidence="1">The sequence shown here is derived from an EMBL/GenBank/DDBJ whole genome shotgun (WGS) entry which is preliminary data.</text>
</comment>
<name>A0A3D9CNP5_9FLAO</name>
<organism evidence="1 2">
    <name type="scientific">Epilithonimonas hispanica</name>
    <dbReference type="NCBI Taxonomy" id="358687"/>
    <lineage>
        <taxon>Bacteria</taxon>
        <taxon>Pseudomonadati</taxon>
        <taxon>Bacteroidota</taxon>
        <taxon>Flavobacteriia</taxon>
        <taxon>Flavobacteriales</taxon>
        <taxon>Weeksellaceae</taxon>
        <taxon>Chryseobacterium group</taxon>
        <taxon>Epilithonimonas</taxon>
    </lineage>
</organism>